<sequence length="87" mass="9446">MTAPAYRTVHIHDVNPSVIATLQKRADAAGVSLENYLRDLLTTTASRPEFSPRPSVQEKLAELTQRAPIAMNGDFDIVGAIRAGRDA</sequence>
<proteinExistence type="predicted"/>
<comment type="caution">
    <text evidence="1">The sequence shown here is derived from an EMBL/GenBank/DDBJ whole genome shotgun (WGS) entry which is preliminary data.</text>
</comment>
<name>A0A553FWM2_9CORY</name>
<gene>
    <name evidence="1" type="ORF">FNY97_07255</name>
</gene>
<dbReference type="GO" id="GO:0006355">
    <property type="term" value="P:regulation of DNA-templated transcription"/>
    <property type="evidence" value="ECO:0007669"/>
    <property type="project" value="InterPro"/>
</dbReference>
<dbReference type="EMBL" id="VKDK01000009">
    <property type="protein sequence ID" value="TRX61651.1"/>
    <property type="molecule type" value="Genomic_DNA"/>
</dbReference>
<evidence type="ECO:0008006" key="3">
    <source>
        <dbReference type="Google" id="ProtNLM"/>
    </source>
</evidence>
<dbReference type="InterPro" id="IPR010985">
    <property type="entry name" value="Ribbon_hlx_hlx"/>
</dbReference>
<organism evidence="1 2">
    <name type="scientific">Corynebacterium hiratae</name>
    <dbReference type="NCBI Taxonomy" id="3139423"/>
    <lineage>
        <taxon>Bacteria</taxon>
        <taxon>Bacillati</taxon>
        <taxon>Actinomycetota</taxon>
        <taxon>Actinomycetes</taxon>
        <taxon>Mycobacteriales</taxon>
        <taxon>Corynebacteriaceae</taxon>
        <taxon>Corynebacterium</taxon>
    </lineage>
</organism>
<keyword evidence="2" id="KW-1185">Reference proteome</keyword>
<dbReference type="RefSeq" id="WP_144013536.1">
    <property type="nucleotide sequence ID" value="NZ_VKDK01000009.1"/>
</dbReference>
<reference evidence="1 2" key="1">
    <citation type="submission" date="2019-07" db="EMBL/GenBank/DDBJ databases">
        <title>Draft genome of C. aurimucosum strain 2274.</title>
        <authorList>
            <person name="Pacheco L.G.C."/>
            <person name="Aguiar E.R.G.R."/>
            <person name="Santos C.S."/>
            <person name="Rocha D.J.P.G."/>
            <person name="Sant'Anna L.O."/>
            <person name="Mattos-Guaraldi A.L."/>
            <person name="Santos L.S."/>
        </authorList>
    </citation>
    <scope>NUCLEOTIDE SEQUENCE [LARGE SCALE GENOMIC DNA]</scope>
    <source>
        <strain evidence="1 2">2274</strain>
    </source>
</reference>
<dbReference type="AlphaFoldDB" id="A0A553FWM2"/>
<evidence type="ECO:0000313" key="1">
    <source>
        <dbReference type="EMBL" id="TRX61651.1"/>
    </source>
</evidence>
<protein>
    <recommendedName>
        <fullName evidence="3">Antitoxin</fullName>
    </recommendedName>
</protein>
<dbReference type="SUPFAM" id="SSF47598">
    <property type="entry name" value="Ribbon-helix-helix"/>
    <property type="match status" value="1"/>
</dbReference>
<evidence type="ECO:0000313" key="2">
    <source>
        <dbReference type="Proteomes" id="UP000320443"/>
    </source>
</evidence>
<accession>A0A553FWM2</accession>
<dbReference type="Proteomes" id="UP000320443">
    <property type="component" value="Unassembled WGS sequence"/>
</dbReference>